<keyword evidence="1" id="KW-0472">Membrane</keyword>
<dbReference type="AlphaFoldDB" id="A0A9P0B5F1"/>
<feature type="transmembrane region" description="Helical" evidence="1">
    <location>
        <begin position="112"/>
        <end position="134"/>
    </location>
</feature>
<protein>
    <submittedName>
        <fullName evidence="2">Uncharacterized protein</fullName>
    </submittedName>
</protein>
<reference evidence="2" key="1">
    <citation type="submission" date="2021-12" db="EMBL/GenBank/DDBJ databases">
        <authorList>
            <person name="King R."/>
        </authorList>
    </citation>
    <scope>NUCLEOTIDE SEQUENCE</scope>
</reference>
<dbReference type="Proteomes" id="UP001154078">
    <property type="component" value="Chromosome 4"/>
</dbReference>
<keyword evidence="1" id="KW-0812">Transmembrane</keyword>
<name>A0A9P0B5F1_BRAAE</name>
<dbReference type="EMBL" id="OV121135">
    <property type="protein sequence ID" value="CAH0555569.1"/>
    <property type="molecule type" value="Genomic_DNA"/>
</dbReference>
<feature type="transmembrane region" description="Helical" evidence="1">
    <location>
        <begin position="224"/>
        <end position="243"/>
    </location>
</feature>
<feature type="transmembrane region" description="Helical" evidence="1">
    <location>
        <begin position="155"/>
        <end position="177"/>
    </location>
</feature>
<keyword evidence="3" id="KW-1185">Reference proteome</keyword>
<evidence type="ECO:0000313" key="3">
    <source>
        <dbReference type="Proteomes" id="UP001154078"/>
    </source>
</evidence>
<evidence type="ECO:0000256" key="1">
    <source>
        <dbReference type="SAM" id="Phobius"/>
    </source>
</evidence>
<feature type="transmembrane region" description="Helical" evidence="1">
    <location>
        <begin position="71"/>
        <end position="92"/>
    </location>
</feature>
<accession>A0A9P0B5F1</accession>
<feature type="transmembrane region" description="Helical" evidence="1">
    <location>
        <begin position="38"/>
        <end position="59"/>
    </location>
</feature>
<feature type="transmembrane region" description="Helical" evidence="1">
    <location>
        <begin position="183"/>
        <end position="204"/>
    </location>
</feature>
<keyword evidence="1" id="KW-1133">Transmembrane helix</keyword>
<gene>
    <name evidence="2" type="ORF">MELIAE_LOCUS6913</name>
</gene>
<organism evidence="2 3">
    <name type="scientific">Brassicogethes aeneus</name>
    <name type="common">Rape pollen beetle</name>
    <name type="synonym">Meligethes aeneus</name>
    <dbReference type="NCBI Taxonomy" id="1431903"/>
    <lineage>
        <taxon>Eukaryota</taxon>
        <taxon>Metazoa</taxon>
        <taxon>Ecdysozoa</taxon>
        <taxon>Arthropoda</taxon>
        <taxon>Hexapoda</taxon>
        <taxon>Insecta</taxon>
        <taxon>Pterygota</taxon>
        <taxon>Neoptera</taxon>
        <taxon>Endopterygota</taxon>
        <taxon>Coleoptera</taxon>
        <taxon>Polyphaga</taxon>
        <taxon>Cucujiformia</taxon>
        <taxon>Nitidulidae</taxon>
        <taxon>Meligethinae</taxon>
        <taxon>Brassicogethes</taxon>
    </lineage>
</organism>
<proteinExistence type="predicted"/>
<feature type="transmembrane region" description="Helical" evidence="1">
    <location>
        <begin position="249"/>
        <end position="267"/>
    </location>
</feature>
<sequence length="296" mass="34813">MEAHFHNLTHVFEKVEYHIRNGTFVVADQTTETMVTQAIILIAAFLSFTSNLVIIFSTIKNSNTLNSNLDTLILHISIFGNFIIILQCALVFDDAKYLVKNISETLYCFLDDLWGVLMQGIIFFMILIKIYWFSRIYAPDKNAWLQKYFQSVIKAVYILLGLLILLHLEACVNWRLYQLPISLLILFTGIYAAFIVGLDVIHVFKRKSYKKYITYDISFIVPNLFLLAWMPLLLNILFAFYYFRFINVSKIVGMLYPVYVCFVLFLYDEHYNLAFKNFFRCRRKLDHVIVNTQENV</sequence>
<evidence type="ECO:0000313" key="2">
    <source>
        <dbReference type="EMBL" id="CAH0555569.1"/>
    </source>
</evidence>